<keyword evidence="3" id="KW-0732">Signal</keyword>
<organism evidence="7 8">
    <name type="scientific">Pasteurella dagmatis ATCC 43325</name>
    <dbReference type="NCBI Taxonomy" id="667128"/>
    <lineage>
        <taxon>Bacteria</taxon>
        <taxon>Pseudomonadati</taxon>
        <taxon>Pseudomonadota</taxon>
        <taxon>Gammaproteobacteria</taxon>
        <taxon>Pasteurellales</taxon>
        <taxon>Pasteurellaceae</taxon>
        <taxon>Pasteurella</taxon>
    </lineage>
</organism>
<evidence type="ECO:0000256" key="5">
    <source>
        <dbReference type="ARBA" id="ARBA00022807"/>
    </source>
</evidence>
<dbReference type="HOGENOM" id="CLU_016043_9_3_6"/>
<dbReference type="EMBL" id="ACZR01000014">
    <property type="protein sequence ID" value="EEX49851.1"/>
    <property type="molecule type" value="Genomic_DNA"/>
</dbReference>
<dbReference type="InterPro" id="IPR000064">
    <property type="entry name" value="NLP_P60_dom"/>
</dbReference>
<dbReference type="PANTHER" id="PTHR47360">
    <property type="entry name" value="MUREIN DD-ENDOPEPTIDASE MEPS/MUREIN LD-CARBOXYPEPTIDASE"/>
    <property type="match status" value="1"/>
</dbReference>
<comment type="caution">
    <text evidence="7">The sequence shown here is derived from an EMBL/GenBank/DDBJ whole genome shotgun (WGS) entry which is preliminary data.</text>
</comment>
<comment type="similarity">
    <text evidence="1">Belongs to the peptidase C40 family.</text>
</comment>
<dbReference type="SUPFAM" id="SSF54001">
    <property type="entry name" value="Cysteine proteinases"/>
    <property type="match status" value="1"/>
</dbReference>
<dbReference type="GO" id="GO:0006508">
    <property type="term" value="P:proteolysis"/>
    <property type="evidence" value="ECO:0007669"/>
    <property type="project" value="UniProtKB-KW"/>
</dbReference>
<dbReference type="GO" id="GO:0008234">
    <property type="term" value="F:cysteine-type peptidase activity"/>
    <property type="evidence" value="ECO:0007669"/>
    <property type="project" value="UniProtKB-KW"/>
</dbReference>
<dbReference type="Gene3D" id="3.90.1720.10">
    <property type="entry name" value="endopeptidase domain like (from Nostoc punctiforme)"/>
    <property type="match status" value="1"/>
</dbReference>
<gene>
    <name evidence="7" type="primary">nlpC</name>
    <name evidence="7" type="ORF">HMPREF0621_1374</name>
</gene>
<keyword evidence="2" id="KW-0645">Protease</keyword>
<dbReference type="InterPro" id="IPR038765">
    <property type="entry name" value="Papain-like_cys_pep_sf"/>
</dbReference>
<sequence length="177" mass="19810">MVSIDSFTFIIGDKMAFSFKSFFIISLASILVACSGSNKTQDTSIQYTGSLNDPIMAIALLSEQQREWAGTPYRLGGQSQRGIDCSGFVQKTFLERFNIQLPRMTVDQAKYGKLVSKSDIQTGDLVFFKTGRGPNGYHVGIYVKNDLFLHASTKGGVIYSSLNSPYWSKKYWQARRI</sequence>
<accession>C9PQV0</accession>
<keyword evidence="4" id="KW-0378">Hydrolase</keyword>
<evidence type="ECO:0000313" key="7">
    <source>
        <dbReference type="EMBL" id="EEX49851.1"/>
    </source>
</evidence>
<dbReference type="AlphaFoldDB" id="C9PQV0"/>
<keyword evidence="5" id="KW-0788">Thiol protease</keyword>
<proteinExistence type="inferred from homology"/>
<dbReference type="MEROPS" id="C40.004"/>
<evidence type="ECO:0000259" key="6">
    <source>
        <dbReference type="PROSITE" id="PS51935"/>
    </source>
</evidence>
<evidence type="ECO:0000256" key="3">
    <source>
        <dbReference type="ARBA" id="ARBA00022729"/>
    </source>
</evidence>
<feature type="domain" description="NlpC/P60" evidence="6">
    <location>
        <begin position="55"/>
        <end position="177"/>
    </location>
</feature>
<name>C9PQV0_9PAST</name>
<evidence type="ECO:0000256" key="2">
    <source>
        <dbReference type="ARBA" id="ARBA00022670"/>
    </source>
</evidence>
<dbReference type="Proteomes" id="UP000005519">
    <property type="component" value="Unassembled WGS sequence"/>
</dbReference>
<reference evidence="7 8" key="1">
    <citation type="submission" date="2009-10" db="EMBL/GenBank/DDBJ databases">
        <authorList>
            <person name="Muzny D."/>
            <person name="Qin X."/>
            <person name="Deng J."/>
            <person name="Jiang H."/>
            <person name="Liu Y."/>
            <person name="Qu J."/>
            <person name="Song X.-Z."/>
            <person name="Zhang L."/>
            <person name="Thornton R."/>
            <person name="Coyle M."/>
            <person name="Francisco L."/>
            <person name="Jackson L."/>
            <person name="Javaid M."/>
            <person name="Korchina V."/>
            <person name="Kovar C."/>
            <person name="Mata R."/>
            <person name="Mathew T."/>
            <person name="Ngo R."/>
            <person name="Nguyen L."/>
            <person name="Nguyen N."/>
            <person name="Okwuonu G."/>
            <person name="Ongeri F."/>
            <person name="Pham C."/>
            <person name="Simmons D."/>
            <person name="Wilczek-Boney K."/>
            <person name="Hale W."/>
            <person name="Jakkamsetti A."/>
            <person name="Pham P."/>
            <person name="Ruth R."/>
            <person name="San Lucas F."/>
            <person name="Warren J."/>
            <person name="Zhang J."/>
            <person name="Zhao Z."/>
            <person name="Zhou C."/>
            <person name="Zhu D."/>
            <person name="Lee S."/>
            <person name="Bess C."/>
            <person name="Blankenburg K."/>
            <person name="Forbes L."/>
            <person name="Fu Q."/>
            <person name="Gubbala S."/>
            <person name="Hirani K."/>
            <person name="Jayaseelan J.C."/>
            <person name="Lara F."/>
            <person name="Munidasa M."/>
            <person name="Palculict T."/>
            <person name="Patil S."/>
            <person name="Pu L.-L."/>
            <person name="Saada N."/>
            <person name="Tang L."/>
            <person name="Weissenberger G."/>
            <person name="Zhu Y."/>
            <person name="Hemphill L."/>
            <person name="Shang Y."/>
            <person name="Youmans B."/>
            <person name="Ayvaz T."/>
            <person name="Ross M."/>
            <person name="Santibanez J."/>
            <person name="Aqrawi P."/>
            <person name="Gross S."/>
            <person name="Joshi V."/>
            <person name="Fowler G."/>
            <person name="Nazareth L."/>
            <person name="Reid J."/>
            <person name="Worley K."/>
            <person name="Petrosino J."/>
            <person name="Highlander S."/>
            <person name="Gibbs R."/>
        </authorList>
    </citation>
    <scope>NUCLEOTIDE SEQUENCE [LARGE SCALE GENOMIC DNA]</scope>
    <source>
        <strain evidence="7 8">ATCC 43325</strain>
    </source>
</reference>
<dbReference type="PANTHER" id="PTHR47360:SF1">
    <property type="entry name" value="ENDOPEPTIDASE NLPC-RELATED"/>
    <property type="match status" value="1"/>
</dbReference>
<dbReference type="Pfam" id="PF00877">
    <property type="entry name" value="NLPC_P60"/>
    <property type="match status" value="1"/>
</dbReference>
<evidence type="ECO:0000256" key="4">
    <source>
        <dbReference type="ARBA" id="ARBA00022801"/>
    </source>
</evidence>
<protein>
    <submittedName>
        <fullName evidence="7">NlpC/P60 family protein</fullName>
    </submittedName>
</protein>
<dbReference type="PROSITE" id="PS51935">
    <property type="entry name" value="NLPC_P60"/>
    <property type="match status" value="1"/>
</dbReference>
<dbReference type="STRING" id="667128.HMPREF0621_1374"/>
<dbReference type="InterPro" id="IPR052062">
    <property type="entry name" value="Murein_DD/LD_carboxypeptidase"/>
</dbReference>
<evidence type="ECO:0000256" key="1">
    <source>
        <dbReference type="ARBA" id="ARBA00007074"/>
    </source>
</evidence>
<keyword evidence="8" id="KW-1185">Reference proteome</keyword>
<evidence type="ECO:0000313" key="8">
    <source>
        <dbReference type="Proteomes" id="UP000005519"/>
    </source>
</evidence>